<dbReference type="Gene3D" id="3.30.160.100">
    <property type="entry name" value="Ribosome hibernation promotion factor-like"/>
    <property type="match status" value="1"/>
</dbReference>
<evidence type="ECO:0008006" key="4">
    <source>
        <dbReference type="Google" id="ProtNLM"/>
    </source>
</evidence>
<evidence type="ECO:0000313" key="3">
    <source>
        <dbReference type="Proteomes" id="UP000594205"/>
    </source>
</evidence>
<protein>
    <recommendedName>
        <fullName evidence="4">Ribosomal subunit interface protein</fullName>
    </recommendedName>
</protein>
<dbReference type="RefSeq" id="WP_194038928.1">
    <property type="nucleotide sequence ID" value="NZ_CP063373.1"/>
</dbReference>
<keyword evidence="3" id="KW-1185">Reference proteome</keyword>
<feature type="region of interest" description="Disordered" evidence="1">
    <location>
        <begin position="105"/>
        <end position="125"/>
    </location>
</feature>
<organism evidence="2 3">
    <name type="scientific">Streptomyces ferrugineus</name>
    <dbReference type="NCBI Taxonomy" id="1413221"/>
    <lineage>
        <taxon>Bacteria</taxon>
        <taxon>Bacillati</taxon>
        <taxon>Actinomycetota</taxon>
        <taxon>Actinomycetes</taxon>
        <taxon>Kitasatosporales</taxon>
        <taxon>Streptomycetaceae</taxon>
        <taxon>Streptomyces</taxon>
    </lineage>
</organism>
<sequence>MTVTETGTHGAPAVQVRAAGDVDREARAYVRAKVDAALGRPGLPPVDGEVRIARAAAHHAELPWTAEAEIRLGNTLVVVHAREASARELADRLHDRLRGQVRRVLHRNTHRSAPPPWRGGAVKDR</sequence>
<dbReference type="KEGG" id="sfeu:IM697_28290"/>
<dbReference type="EMBL" id="CP063373">
    <property type="protein sequence ID" value="QOV34054.1"/>
    <property type="molecule type" value="Genomic_DNA"/>
</dbReference>
<accession>A0A7M2SCK5</accession>
<evidence type="ECO:0000256" key="1">
    <source>
        <dbReference type="SAM" id="MobiDB-lite"/>
    </source>
</evidence>
<dbReference type="InterPro" id="IPR036567">
    <property type="entry name" value="RHF-like"/>
</dbReference>
<dbReference type="Proteomes" id="UP000594205">
    <property type="component" value="Chromosome"/>
</dbReference>
<name>A0A7M2SCK5_9ACTN</name>
<evidence type="ECO:0000313" key="2">
    <source>
        <dbReference type="EMBL" id="QOV34054.1"/>
    </source>
</evidence>
<dbReference type="SUPFAM" id="SSF69754">
    <property type="entry name" value="Ribosome binding protein Y (YfiA homologue)"/>
    <property type="match status" value="1"/>
</dbReference>
<gene>
    <name evidence="2" type="ORF">IM697_28290</name>
</gene>
<proteinExistence type="predicted"/>
<reference evidence="2 3" key="1">
    <citation type="submission" date="2020-10" db="EMBL/GenBank/DDBJ databases">
        <title>Streptomyces ferrugineus complate genome analysis.</title>
        <authorList>
            <person name="Anwar N."/>
        </authorList>
    </citation>
    <scope>NUCLEOTIDE SEQUENCE [LARGE SCALE GENOMIC DNA]</scope>
    <source>
        <strain evidence="2 3">CCTCC AA2014009</strain>
    </source>
</reference>
<dbReference type="AlphaFoldDB" id="A0A7M2SCK5"/>